<feature type="chain" id="PRO_5046924135" description="AB hydrolase-1 domain-containing protein" evidence="2">
    <location>
        <begin position="37"/>
        <end position="440"/>
    </location>
</feature>
<protein>
    <recommendedName>
        <fullName evidence="3">AB hydrolase-1 domain-containing protein</fullName>
    </recommendedName>
</protein>
<feature type="domain" description="AB hydrolase-1" evidence="3">
    <location>
        <begin position="75"/>
        <end position="336"/>
    </location>
</feature>
<evidence type="ECO:0000313" key="5">
    <source>
        <dbReference type="Proteomes" id="UP001500618"/>
    </source>
</evidence>
<dbReference type="Gene3D" id="3.40.50.1820">
    <property type="entry name" value="alpha/beta hydrolase"/>
    <property type="match status" value="1"/>
</dbReference>
<dbReference type="InterPro" id="IPR000073">
    <property type="entry name" value="AB_hydrolase_1"/>
</dbReference>
<dbReference type="Pfam" id="PF12697">
    <property type="entry name" value="Abhydrolase_6"/>
    <property type="match status" value="1"/>
</dbReference>
<evidence type="ECO:0000256" key="2">
    <source>
        <dbReference type="SAM" id="SignalP"/>
    </source>
</evidence>
<keyword evidence="2" id="KW-0732">Signal</keyword>
<evidence type="ECO:0000313" key="4">
    <source>
        <dbReference type="EMBL" id="GAA1662691.1"/>
    </source>
</evidence>
<dbReference type="Proteomes" id="UP001500618">
    <property type="component" value="Unassembled WGS sequence"/>
</dbReference>
<evidence type="ECO:0000259" key="3">
    <source>
        <dbReference type="Pfam" id="PF12697"/>
    </source>
</evidence>
<proteinExistence type="predicted"/>
<comment type="caution">
    <text evidence="4">The sequence shown here is derived from an EMBL/GenBank/DDBJ whole genome shotgun (WGS) entry which is preliminary data.</text>
</comment>
<dbReference type="EMBL" id="BAAANY010000003">
    <property type="protein sequence ID" value="GAA1662691.1"/>
    <property type="molecule type" value="Genomic_DNA"/>
</dbReference>
<sequence>MYLGKHVGLVRNRWVAGAAAAAAALAVGVVGGTALAATAAATTCKNVAVPVTVAGQSGSIAGTLCVPPKARTLQLLISGWTYNRGYFDVSLDPQTYSYARAANNAGYATLAIDRLGAGASLHPLSLFSTTEADIRTVHEVVQAARKGSFGTSFDKVISVGHSLGSIVAQGEAGIYGDVDALVTTGFSSAINYANAYVEIAGRDHPAVSDPKFANSGLDPLFWTSQPGTRSLFTNTANTDPAVHAYDEKTLKDTDNLIEGVTLASYTATNAIAKVHVPVLVVTGTKDPFFCGLNSADCTSSETLLQHEKEFYNTSVQAYAVPNTGHDIELERTAPLANQRMLQFADSVVGAGSGVRGSAPGTRPAPVAPPSGHPSVQNQVLDVAFTQAVKPVADAYAQLKQPVPGLGDTTNPNPASAILLGRIPALVAQFAPAAAQAGLGN</sequence>
<dbReference type="SUPFAM" id="SSF53474">
    <property type="entry name" value="alpha/beta-Hydrolases"/>
    <property type="match status" value="1"/>
</dbReference>
<dbReference type="InterPro" id="IPR029058">
    <property type="entry name" value="AB_hydrolase_fold"/>
</dbReference>
<reference evidence="4 5" key="1">
    <citation type="journal article" date="2019" name="Int. J. Syst. Evol. Microbiol.">
        <title>The Global Catalogue of Microorganisms (GCM) 10K type strain sequencing project: providing services to taxonomists for standard genome sequencing and annotation.</title>
        <authorList>
            <consortium name="The Broad Institute Genomics Platform"/>
            <consortium name="The Broad Institute Genome Sequencing Center for Infectious Disease"/>
            <person name="Wu L."/>
            <person name="Ma J."/>
        </authorList>
    </citation>
    <scope>NUCLEOTIDE SEQUENCE [LARGE SCALE GENOMIC DNA]</scope>
    <source>
        <strain evidence="4 5">JCM 14718</strain>
    </source>
</reference>
<name>A0ABN2FZK2_9ACTN</name>
<accession>A0ABN2FZK2</accession>
<feature type="signal peptide" evidence="2">
    <location>
        <begin position="1"/>
        <end position="36"/>
    </location>
</feature>
<gene>
    <name evidence="4" type="ORF">GCM10009765_10220</name>
</gene>
<organism evidence="4 5">
    <name type="scientific">Fodinicola feengrottensis</name>
    <dbReference type="NCBI Taxonomy" id="435914"/>
    <lineage>
        <taxon>Bacteria</taxon>
        <taxon>Bacillati</taxon>
        <taxon>Actinomycetota</taxon>
        <taxon>Actinomycetes</taxon>
        <taxon>Mycobacteriales</taxon>
        <taxon>Fodinicola</taxon>
    </lineage>
</organism>
<evidence type="ECO:0000256" key="1">
    <source>
        <dbReference type="SAM" id="MobiDB-lite"/>
    </source>
</evidence>
<dbReference type="RefSeq" id="WP_344307595.1">
    <property type="nucleotide sequence ID" value="NZ_BAAANY010000003.1"/>
</dbReference>
<feature type="region of interest" description="Disordered" evidence="1">
    <location>
        <begin position="352"/>
        <end position="374"/>
    </location>
</feature>
<keyword evidence="5" id="KW-1185">Reference proteome</keyword>